<evidence type="ECO:0000313" key="1">
    <source>
        <dbReference type="EMBL" id="EEU98358.1"/>
    </source>
</evidence>
<protein>
    <submittedName>
        <fullName evidence="1">Uncharacterized protein</fullName>
    </submittedName>
</protein>
<feature type="non-terminal residue" evidence="1">
    <location>
        <position position="174"/>
    </location>
</feature>
<dbReference type="PANTHER" id="PTHR41313:SF1">
    <property type="entry name" value="DNA METHYLASE ADENINE-SPECIFIC DOMAIN-CONTAINING PROTEIN"/>
    <property type="match status" value="1"/>
</dbReference>
<comment type="caution">
    <text evidence="1">The sequence shown here is derived from an EMBL/GenBank/DDBJ whole genome shotgun (WGS) entry which is preliminary data.</text>
</comment>
<sequence length="174" mass="19885">SDKQRLLNEKYDSFAKQYGAITSKANRAAFRDDSDYPLLCSLEEVNEDGQVKKADMFYKQTIKAKTVIERVETAVEALNVSVNEFGYVNLAYMLSIYEPDITDELEKLKNRSNDSSEQIPVETIAQLKRTALTKELEGLIFLNPDRYNENNPDIGWETADEYLSGNVRDKLRVA</sequence>
<organism evidence="1 2">
    <name type="scientific">Roseburia intestinalis L1-82</name>
    <dbReference type="NCBI Taxonomy" id="536231"/>
    <lineage>
        <taxon>Bacteria</taxon>
        <taxon>Bacillati</taxon>
        <taxon>Bacillota</taxon>
        <taxon>Clostridia</taxon>
        <taxon>Lachnospirales</taxon>
        <taxon>Lachnospiraceae</taxon>
        <taxon>Roseburia</taxon>
    </lineage>
</organism>
<evidence type="ECO:0000313" key="2">
    <source>
        <dbReference type="Proteomes" id="UP000004828"/>
    </source>
</evidence>
<dbReference type="PANTHER" id="PTHR41313">
    <property type="entry name" value="ADENINE-SPECIFIC METHYLTRANSFERASE"/>
    <property type="match status" value="1"/>
</dbReference>
<dbReference type="EMBL" id="ABYJ02000405">
    <property type="protein sequence ID" value="EEU98358.1"/>
    <property type="molecule type" value="Genomic_DNA"/>
</dbReference>
<gene>
    <name evidence="1" type="ORF">ROSINTL182_09769</name>
</gene>
<name>C7GIJ6_9FIRM</name>
<accession>C7GIJ6</accession>
<proteinExistence type="predicted"/>
<dbReference type="Proteomes" id="UP000004828">
    <property type="component" value="Unassembled WGS sequence"/>
</dbReference>
<dbReference type="RefSeq" id="WP_006859798.1">
    <property type="nucleotide sequence ID" value="NZ_GG692810.1"/>
</dbReference>
<reference evidence="1 2" key="1">
    <citation type="submission" date="2009-08" db="EMBL/GenBank/DDBJ databases">
        <authorList>
            <person name="Weinstock G."/>
            <person name="Sodergren E."/>
            <person name="Clifton S."/>
            <person name="Fulton L."/>
            <person name="Fulton B."/>
            <person name="Courtney L."/>
            <person name="Fronick C."/>
            <person name="Harrison M."/>
            <person name="Strong C."/>
            <person name="Farmer C."/>
            <person name="Delahaunty K."/>
            <person name="Markovic C."/>
            <person name="Hall O."/>
            <person name="Minx P."/>
            <person name="Tomlinson C."/>
            <person name="Mitreva M."/>
            <person name="Nelson J."/>
            <person name="Hou S."/>
            <person name="Wollam A."/>
            <person name="Pepin K.H."/>
            <person name="Johnson M."/>
            <person name="Bhonagiri V."/>
            <person name="Nash W.E."/>
            <person name="Warren W."/>
            <person name="Chinwalla A."/>
            <person name="Mardis E.R."/>
            <person name="Wilson R.K."/>
        </authorList>
    </citation>
    <scope>NUCLEOTIDE SEQUENCE [LARGE SCALE GENOMIC DNA]</scope>
    <source>
        <strain evidence="1 2">L1-82</strain>
    </source>
</reference>
<dbReference type="InterPro" id="IPR052933">
    <property type="entry name" value="DNA_Protect_Modify"/>
</dbReference>
<dbReference type="AlphaFoldDB" id="C7GIJ6"/>
<feature type="non-terminal residue" evidence="1">
    <location>
        <position position="1"/>
    </location>
</feature>